<dbReference type="Pfam" id="PF00027">
    <property type="entry name" value="cNMP_binding"/>
    <property type="match status" value="1"/>
</dbReference>
<dbReference type="PANTHER" id="PTHR24567">
    <property type="entry name" value="CRP FAMILY TRANSCRIPTIONAL REGULATORY PROTEIN"/>
    <property type="match status" value="1"/>
</dbReference>
<dbReference type="InterPro" id="IPR036390">
    <property type="entry name" value="WH_DNA-bd_sf"/>
</dbReference>
<keyword evidence="1" id="KW-0805">Transcription regulation</keyword>
<evidence type="ECO:0000256" key="3">
    <source>
        <dbReference type="ARBA" id="ARBA00023163"/>
    </source>
</evidence>
<proteinExistence type="predicted"/>
<evidence type="ECO:0000259" key="4">
    <source>
        <dbReference type="PROSITE" id="PS50042"/>
    </source>
</evidence>
<dbReference type="GO" id="GO:0003700">
    <property type="term" value="F:DNA-binding transcription factor activity"/>
    <property type="evidence" value="ECO:0007669"/>
    <property type="project" value="TreeGrafter"/>
</dbReference>
<dbReference type="InterPro" id="IPR018490">
    <property type="entry name" value="cNMP-bd_dom_sf"/>
</dbReference>
<dbReference type="InterPro" id="IPR000595">
    <property type="entry name" value="cNMP-bd_dom"/>
</dbReference>
<dbReference type="Gene3D" id="1.10.10.10">
    <property type="entry name" value="Winged helix-like DNA-binding domain superfamily/Winged helix DNA-binding domain"/>
    <property type="match status" value="1"/>
</dbReference>
<dbReference type="SMART" id="SM00419">
    <property type="entry name" value="HTH_CRP"/>
    <property type="match status" value="1"/>
</dbReference>
<reference evidence="6" key="1">
    <citation type="journal article" date="2021" name="bioRxiv">
        <title>Unraveling nitrogen, sulfur and carbon metabolic pathways and microbial community transcriptional responses to substrate deprivation and toxicity stresses in a bioreactor mimicking anoxic brackish coastal sediment conditions.</title>
        <authorList>
            <person name="Martins P.D."/>
            <person name="Echeveste M.J."/>
            <person name="Arshad A."/>
            <person name="Kurth J."/>
            <person name="Ouboter H."/>
            <person name="Jetten M.S.M."/>
            <person name="Welte C.U."/>
        </authorList>
    </citation>
    <scope>NUCLEOTIDE SEQUENCE</scope>
    <source>
        <strain evidence="6">MAG_39</strain>
    </source>
</reference>
<dbReference type="SUPFAM" id="SSF51206">
    <property type="entry name" value="cAMP-binding domain-like"/>
    <property type="match status" value="1"/>
</dbReference>
<evidence type="ECO:0000256" key="2">
    <source>
        <dbReference type="ARBA" id="ARBA00023125"/>
    </source>
</evidence>
<keyword evidence="2" id="KW-0238">DNA-binding</keyword>
<dbReference type="PANTHER" id="PTHR24567:SF28">
    <property type="entry name" value="LISTERIOLYSIN REGULATORY PROTEIN"/>
    <property type="match status" value="1"/>
</dbReference>
<dbReference type="InterPro" id="IPR050397">
    <property type="entry name" value="Env_Response_Regulators"/>
</dbReference>
<dbReference type="PROSITE" id="PS50042">
    <property type="entry name" value="CNMP_BINDING_3"/>
    <property type="match status" value="1"/>
</dbReference>
<keyword evidence="3" id="KW-0804">Transcription</keyword>
<dbReference type="EMBL" id="JAIOIV010000014">
    <property type="protein sequence ID" value="MBZ0154856.1"/>
    <property type="molecule type" value="Genomic_DNA"/>
</dbReference>
<evidence type="ECO:0000259" key="5">
    <source>
        <dbReference type="PROSITE" id="PS51063"/>
    </source>
</evidence>
<accession>A0A953J244</accession>
<evidence type="ECO:0000313" key="6">
    <source>
        <dbReference type="EMBL" id="MBZ0154856.1"/>
    </source>
</evidence>
<sequence length="233" mass="26336">MGFLCEEIARKSASISPVNFGHLWVFEHLNPQELKALVAASLRKQYKKGQSIFMEGDPAREMFLLKYGRTKLIKHTKEGNEITLDIRKAGDFIGEQVLNEDFDYPLTAVCIEDTFTCSFSKDSFEKLVLQHPNIGLQVIKNLTRRIEWLTNRAETMSSTTIEERIIGVLSNVAKEHGIKDSNTVVIQFPLTHEELSFLVGAHRVSITRALKHLKESGKLALQGKNLVLLQETA</sequence>
<dbReference type="SMART" id="SM00100">
    <property type="entry name" value="cNMP"/>
    <property type="match status" value="1"/>
</dbReference>
<reference evidence="6" key="2">
    <citation type="submission" date="2021-08" db="EMBL/GenBank/DDBJ databases">
        <authorList>
            <person name="Dalcin Martins P."/>
        </authorList>
    </citation>
    <scope>NUCLEOTIDE SEQUENCE</scope>
    <source>
        <strain evidence="6">MAG_39</strain>
    </source>
</reference>
<comment type="caution">
    <text evidence="6">The sequence shown here is derived from an EMBL/GenBank/DDBJ whole genome shotgun (WGS) entry which is preliminary data.</text>
</comment>
<name>A0A953J244_9BACT</name>
<dbReference type="GO" id="GO:0003677">
    <property type="term" value="F:DNA binding"/>
    <property type="evidence" value="ECO:0007669"/>
    <property type="project" value="UniProtKB-KW"/>
</dbReference>
<dbReference type="InterPro" id="IPR012318">
    <property type="entry name" value="HTH_CRP"/>
</dbReference>
<dbReference type="Proteomes" id="UP000705867">
    <property type="component" value="Unassembled WGS sequence"/>
</dbReference>
<dbReference type="InterPro" id="IPR014710">
    <property type="entry name" value="RmlC-like_jellyroll"/>
</dbReference>
<feature type="domain" description="Cyclic nucleotide-binding" evidence="4">
    <location>
        <begin position="25"/>
        <end position="145"/>
    </location>
</feature>
<dbReference type="PROSITE" id="PS51063">
    <property type="entry name" value="HTH_CRP_2"/>
    <property type="match status" value="1"/>
</dbReference>
<protein>
    <submittedName>
        <fullName evidence="6">Crp/Fnr family transcriptional regulator</fullName>
    </submittedName>
</protein>
<feature type="domain" description="HTH crp-type" evidence="5">
    <location>
        <begin position="159"/>
        <end position="232"/>
    </location>
</feature>
<evidence type="ECO:0000256" key="1">
    <source>
        <dbReference type="ARBA" id="ARBA00023015"/>
    </source>
</evidence>
<evidence type="ECO:0000313" key="7">
    <source>
        <dbReference type="Proteomes" id="UP000705867"/>
    </source>
</evidence>
<dbReference type="Pfam" id="PF13545">
    <property type="entry name" value="HTH_Crp_2"/>
    <property type="match status" value="1"/>
</dbReference>
<dbReference type="Gene3D" id="2.60.120.10">
    <property type="entry name" value="Jelly Rolls"/>
    <property type="match status" value="1"/>
</dbReference>
<dbReference type="AlphaFoldDB" id="A0A953J244"/>
<organism evidence="6 7">
    <name type="scientific">Candidatus Nitrobium versatile</name>
    <dbReference type="NCBI Taxonomy" id="2884831"/>
    <lineage>
        <taxon>Bacteria</taxon>
        <taxon>Pseudomonadati</taxon>
        <taxon>Nitrospirota</taxon>
        <taxon>Nitrospiria</taxon>
        <taxon>Nitrospirales</taxon>
        <taxon>Nitrospiraceae</taxon>
        <taxon>Candidatus Nitrobium</taxon>
    </lineage>
</organism>
<dbReference type="SUPFAM" id="SSF46785">
    <property type="entry name" value="Winged helix' DNA-binding domain"/>
    <property type="match status" value="1"/>
</dbReference>
<dbReference type="InterPro" id="IPR036388">
    <property type="entry name" value="WH-like_DNA-bd_sf"/>
</dbReference>
<gene>
    <name evidence="6" type="ORF">K8I29_01405</name>
</gene>
<dbReference type="CDD" id="cd00038">
    <property type="entry name" value="CAP_ED"/>
    <property type="match status" value="1"/>
</dbReference>
<dbReference type="GO" id="GO:0005829">
    <property type="term" value="C:cytosol"/>
    <property type="evidence" value="ECO:0007669"/>
    <property type="project" value="TreeGrafter"/>
</dbReference>